<name>A0AA39FWS7_9HYME</name>
<evidence type="ECO:0000256" key="3">
    <source>
        <dbReference type="ARBA" id="ARBA00057009"/>
    </source>
</evidence>
<proteinExistence type="inferred from homology"/>
<evidence type="ECO:0000256" key="2">
    <source>
        <dbReference type="ARBA" id="ARBA00023121"/>
    </source>
</evidence>
<dbReference type="InterPro" id="IPR012674">
    <property type="entry name" value="Calycin"/>
</dbReference>
<keyword evidence="9" id="KW-1185">Reference proteome</keyword>
<dbReference type="GO" id="GO:0005504">
    <property type="term" value="F:fatty acid binding"/>
    <property type="evidence" value="ECO:0007669"/>
    <property type="project" value="UniProtKB-ARBA"/>
</dbReference>
<dbReference type="InterPro" id="IPR000463">
    <property type="entry name" value="Fatty_acid-bd"/>
</dbReference>
<dbReference type="PRINTS" id="PR00178">
    <property type="entry name" value="FATTYACIDBP"/>
</dbReference>
<gene>
    <name evidence="8" type="ORF">PV328_001352</name>
</gene>
<feature type="domain" description="Cytosolic fatty-acid binding proteins" evidence="7">
    <location>
        <begin position="8"/>
        <end position="25"/>
    </location>
</feature>
<dbReference type="PANTHER" id="PTHR11955">
    <property type="entry name" value="FATTY ACID BINDING PROTEIN"/>
    <property type="match status" value="1"/>
</dbReference>
<dbReference type="CDD" id="cd19852">
    <property type="entry name" value="FABP_pancrustacea"/>
    <property type="match status" value="1"/>
</dbReference>
<organism evidence="8 9">
    <name type="scientific">Microctonus aethiopoides</name>
    <dbReference type="NCBI Taxonomy" id="144406"/>
    <lineage>
        <taxon>Eukaryota</taxon>
        <taxon>Metazoa</taxon>
        <taxon>Ecdysozoa</taxon>
        <taxon>Arthropoda</taxon>
        <taxon>Hexapoda</taxon>
        <taxon>Insecta</taxon>
        <taxon>Pterygota</taxon>
        <taxon>Neoptera</taxon>
        <taxon>Endopterygota</taxon>
        <taxon>Hymenoptera</taxon>
        <taxon>Apocrita</taxon>
        <taxon>Ichneumonoidea</taxon>
        <taxon>Braconidae</taxon>
        <taxon>Euphorinae</taxon>
        <taxon>Microctonus</taxon>
    </lineage>
</organism>
<evidence type="ECO:0000313" key="8">
    <source>
        <dbReference type="EMBL" id="KAK0177284.1"/>
    </source>
</evidence>
<accession>A0AA39FWS7</accession>
<dbReference type="PROSITE" id="PS00214">
    <property type="entry name" value="FABP"/>
    <property type="match status" value="1"/>
</dbReference>
<evidence type="ECO:0000256" key="4">
    <source>
        <dbReference type="ARBA" id="ARBA00072951"/>
    </source>
</evidence>
<comment type="similarity">
    <text evidence="1 6">Belongs to the calycin superfamily. Fatty-acid binding protein (FABP) family.</text>
</comment>
<dbReference type="Pfam" id="PF00061">
    <property type="entry name" value="Lipocalin"/>
    <property type="match status" value="1"/>
</dbReference>
<dbReference type="InterPro" id="IPR000566">
    <property type="entry name" value="Lipocln_cytosolic_FA-bd_dom"/>
</dbReference>
<reference evidence="8" key="2">
    <citation type="submission" date="2023-03" db="EMBL/GenBank/DDBJ databases">
        <authorList>
            <person name="Inwood S.N."/>
            <person name="Skelly J.G."/>
            <person name="Guhlin J."/>
            <person name="Harrop T.W.R."/>
            <person name="Goldson S.G."/>
            <person name="Dearden P.K."/>
        </authorList>
    </citation>
    <scope>NUCLEOTIDE SEQUENCE</scope>
    <source>
        <strain evidence="8">Irish</strain>
        <tissue evidence="8">Whole body</tissue>
    </source>
</reference>
<evidence type="ECO:0000313" key="9">
    <source>
        <dbReference type="Proteomes" id="UP001168990"/>
    </source>
</evidence>
<evidence type="ECO:0000256" key="6">
    <source>
        <dbReference type="RuleBase" id="RU003696"/>
    </source>
</evidence>
<evidence type="ECO:0000256" key="5">
    <source>
        <dbReference type="ARBA" id="ARBA00081149"/>
    </source>
</evidence>
<protein>
    <recommendedName>
        <fullName evidence="4">Fatty acid-binding protein, muscle</fullName>
    </recommendedName>
    <alternativeName>
        <fullName evidence="5">M-FABP</fullName>
    </alternativeName>
</protein>
<dbReference type="EMBL" id="JAQQBS010000001">
    <property type="protein sequence ID" value="KAK0177284.1"/>
    <property type="molecule type" value="Genomic_DNA"/>
</dbReference>
<dbReference type="AlphaFoldDB" id="A0AA39FWS7"/>
<comment type="function">
    <text evidence="3">Binds fatty acids in a 1:1 molar ratio.</text>
</comment>
<dbReference type="InterPro" id="IPR031259">
    <property type="entry name" value="ILBP"/>
</dbReference>
<dbReference type="FunFam" id="2.40.128.20:FF:000001">
    <property type="entry name" value="Fatty acid-binding protein, adipocyte"/>
    <property type="match status" value="1"/>
</dbReference>
<dbReference type="Proteomes" id="UP001168990">
    <property type="component" value="Unassembled WGS sequence"/>
</dbReference>
<dbReference type="Gene3D" id="2.40.128.20">
    <property type="match status" value="1"/>
</dbReference>
<keyword evidence="2" id="KW-0446">Lipid-binding</keyword>
<keyword evidence="6" id="KW-0813">Transport</keyword>
<reference evidence="8" key="1">
    <citation type="journal article" date="2023" name="bioRxiv">
        <title>Scaffold-level genome assemblies of two parasitoid biocontrol wasps reveal the parthenogenesis mechanism and an associated novel virus.</title>
        <authorList>
            <person name="Inwood S."/>
            <person name="Skelly J."/>
            <person name="Guhlin J."/>
            <person name="Harrop T."/>
            <person name="Goldson S."/>
            <person name="Dearden P."/>
        </authorList>
    </citation>
    <scope>NUCLEOTIDE SEQUENCE</scope>
    <source>
        <strain evidence="8">Irish</strain>
        <tissue evidence="8">Whole body</tissue>
    </source>
</reference>
<sequence>MAAEFLGKKYKMVSSENFDEMMKALGIGLVVRKLAGSISPTVELLEDNGVYNLRTTSTFKNTDIKFKLGEEFNEDTPDGRTVKSVITLDGNKMTHIQKGEKETLIEREFTPTEMTAVMKVDDVVCTRVYKVQA</sequence>
<evidence type="ECO:0000256" key="1">
    <source>
        <dbReference type="ARBA" id="ARBA00008390"/>
    </source>
</evidence>
<dbReference type="SUPFAM" id="SSF50814">
    <property type="entry name" value="Lipocalins"/>
    <property type="match status" value="1"/>
</dbReference>
<evidence type="ECO:0000259" key="7">
    <source>
        <dbReference type="PROSITE" id="PS00214"/>
    </source>
</evidence>
<comment type="caution">
    <text evidence="8">The sequence shown here is derived from an EMBL/GenBank/DDBJ whole genome shotgun (WGS) entry which is preliminary data.</text>
</comment>